<dbReference type="SUPFAM" id="SSF57903">
    <property type="entry name" value="FYVE/PHD zinc finger"/>
    <property type="match status" value="1"/>
</dbReference>
<feature type="region of interest" description="Disordered" evidence="5">
    <location>
        <begin position="465"/>
        <end position="486"/>
    </location>
</feature>
<name>A0A2G8RMY7_9APHY</name>
<reference evidence="7 8" key="1">
    <citation type="journal article" date="2015" name="Sci. Rep.">
        <title>Chromosome-level genome map provides insights into diverse defense mechanisms in the medicinal fungus Ganoderma sinense.</title>
        <authorList>
            <person name="Zhu Y."/>
            <person name="Xu J."/>
            <person name="Sun C."/>
            <person name="Zhou S."/>
            <person name="Xu H."/>
            <person name="Nelson D.R."/>
            <person name="Qian J."/>
            <person name="Song J."/>
            <person name="Luo H."/>
            <person name="Xiang L."/>
            <person name="Li Y."/>
            <person name="Xu Z."/>
            <person name="Ji A."/>
            <person name="Wang L."/>
            <person name="Lu S."/>
            <person name="Hayward A."/>
            <person name="Sun W."/>
            <person name="Li X."/>
            <person name="Schwartz D.C."/>
            <person name="Wang Y."/>
            <person name="Chen S."/>
        </authorList>
    </citation>
    <scope>NUCLEOTIDE SEQUENCE [LARGE SCALE GENOMIC DNA]</scope>
    <source>
        <strain evidence="7 8">ZZ0214-1</strain>
    </source>
</reference>
<feature type="compositionally biased region" description="Basic residues" evidence="5">
    <location>
        <begin position="200"/>
        <end position="217"/>
    </location>
</feature>
<feature type="compositionally biased region" description="Pro residues" evidence="5">
    <location>
        <begin position="275"/>
        <end position="285"/>
    </location>
</feature>
<dbReference type="PROSITE" id="PS50016">
    <property type="entry name" value="ZF_PHD_2"/>
    <property type="match status" value="1"/>
</dbReference>
<dbReference type="Proteomes" id="UP000230002">
    <property type="component" value="Unassembled WGS sequence"/>
</dbReference>
<gene>
    <name evidence="7" type="ORF">GSI_15565</name>
</gene>
<dbReference type="Gene3D" id="3.30.40.10">
    <property type="entry name" value="Zinc/RING finger domain, C3HC4 (zinc finger)"/>
    <property type="match status" value="1"/>
</dbReference>
<feature type="region of interest" description="Disordered" evidence="5">
    <location>
        <begin position="82"/>
        <end position="137"/>
    </location>
</feature>
<comment type="caution">
    <text evidence="7">The sequence shown here is derived from an EMBL/GenBank/DDBJ whole genome shotgun (WGS) entry which is preliminary data.</text>
</comment>
<feature type="region of interest" description="Disordered" evidence="5">
    <location>
        <begin position="178"/>
        <end position="305"/>
    </location>
</feature>
<feature type="compositionally biased region" description="Pro residues" evidence="5">
    <location>
        <begin position="252"/>
        <end position="262"/>
    </location>
</feature>
<dbReference type="AlphaFoldDB" id="A0A2G8RMY7"/>
<evidence type="ECO:0000256" key="4">
    <source>
        <dbReference type="PROSITE-ProRule" id="PRU00146"/>
    </source>
</evidence>
<evidence type="ECO:0000259" key="6">
    <source>
        <dbReference type="PROSITE" id="PS50016"/>
    </source>
</evidence>
<keyword evidence="2 4" id="KW-0863">Zinc-finger</keyword>
<feature type="compositionally biased region" description="Acidic residues" evidence="5">
    <location>
        <begin position="364"/>
        <end position="374"/>
    </location>
</feature>
<feature type="region of interest" description="Disordered" evidence="5">
    <location>
        <begin position="317"/>
        <end position="444"/>
    </location>
</feature>
<dbReference type="InterPro" id="IPR019786">
    <property type="entry name" value="Zinc_finger_PHD-type_CS"/>
</dbReference>
<feature type="domain" description="PHD-type" evidence="6">
    <location>
        <begin position="9"/>
        <end position="77"/>
    </location>
</feature>
<evidence type="ECO:0000256" key="3">
    <source>
        <dbReference type="ARBA" id="ARBA00022833"/>
    </source>
</evidence>
<dbReference type="InterPro" id="IPR019787">
    <property type="entry name" value="Znf_PHD-finger"/>
</dbReference>
<dbReference type="InterPro" id="IPR001965">
    <property type="entry name" value="Znf_PHD"/>
</dbReference>
<proteinExistence type="predicted"/>
<evidence type="ECO:0000313" key="7">
    <source>
        <dbReference type="EMBL" id="PIL22869.1"/>
    </source>
</evidence>
<feature type="compositionally biased region" description="Polar residues" evidence="5">
    <location>
        <begin position="114"/>
        <end position="137"/>
    </location>
</feature>
<evidence type="ECO:0000256" key="5">
    <source>
        <dbReference type="SAM" id="MobiDB-lite"/>
    </source>
</evidence>
<protein>
    <submittedName>
        <fullName evidence="7">Transcription factor</fullName>
    </submittedName>
</protein>
<sequence>MSAYHPRPKVSCVRCNKNHDTPAAFLMACAKCERAWHHTCHIPQVSEEEILERITFDNQGKREAGLAGWQCKRCTKRARVEQPPAAAPDQPVGVSALSAASKPRPQSLKPFLNRHSNSSVRTTSSAPPQANFSATTQITVADDDDIIMLDDVPEQSHRSVADLGSKPHVDVAQTVTAQQLPSKSLSPQPTPAAASEAPSKPHKTVKMSKTAQKRPAKSHLIITPLPGSRELPVKEPLAGPSTQVNHTLRPLSPSPPLPPPEAQPEQARSRTRSPTPIPPPQPIQPEPTIQHISFSAPTSANVKTISTSDIRALISTMRSEGRLAPPPEVEYVHTRPRDGPGPLSNPRPRRSGARKLAYTHAPELDDDTDDDAAMEVDRSSIPPPHDSDPDTRRGDEEEDPHNIDDLYGDIAPRYRRSKTAAPRPPPSPPPMVTRRLRVESDKRPLKEDDLGLLVDKKLRLEAAPGPVRAPMKASATHRLRGKALQEKQETGLYFSFHEERRRAAGG</sequence>
<dbReference type="Pfam" id="PF00628">
    <property type="entry name" value="PHD"/>
    <property type="match status" value="1"/>
</dbReference>
<keyword evidence="8" id="KW-1185">Reference proteome</keyword>
<evidence type="ECO:0000256" key="1">
    <source>
        <dbReference type="ARBA" id="ARBA00022723"/>
    </source>
</evidence>
<dbReference type="InterPro" id="IPR013083">
    <property type="entry name" value="Znf_RING/FYVE/PHD"/>
</dbReference>
<evidence type="ECO:0000256" key="2">
    <source>
        <dbReference type="ARBA" id="ARBA00022771"/>
    </source>
</evidence>
<dbReference type="EMBL" id="AYKW01000069">
    <property type="protein sequence ID" value="PIL22869.1"/>
    <property type="molecule type" value="Genomic_DNA"/>
</dbReference>
<feature type="compositionally biased region" description="Basic and acidic residues" evidence="5">
    <location>
        <begin position="385"/>
        <end position="404"/>
    </location>
</feature>
<feature type="compositionally biased region" description="Polar residues" evidence="5">
    <location>
        <begin position="178"/>
        <end position="187"/>
    </location>
</feature>
<dbReference type="OrthoDB" id="10033786at2759"/>
<keyword evidence="3" id="KW-0862">Zinc</keyword>
<evidence type="ECO:0000313" key="8">
    <source>
        <dbReference type="Proteomes" id="UP000230002"/>
    </source>
</evidence>
<keyword evidence="1" id="KW-0479">Metal-binding</keyword>
<feature type="compositionally biased region" description="Pro residues" evidence="5">
    <location>
        <begin position="422"/>
        <end position="431"/>
    </location>
</feature>
<dbReference type="PROSITE" id="PS01359">
    <property type="entry name" value="ZF_PHD_1"/>
    <property type="match status" value="1"/>
</dbReference>
<dbReference type="GO" id="GO:0008270">
    <property type="term" value="F:zinc ion binding"/>
    <property type="evidence" value="ECO:0007669"/>
    <property type="project" value="UniProtKB-KW"/>
</dbReference>
<organism evidence="7 8">
    <name type="scientific">Ganoderma sinense ZZ0214-1</name>
    <dbReference type="NCBI Taxonomy" id="1077348"/>
    <lineage>
        <taxon>Eukaryota</taxon>
        <taxon>Fungi</taxon>
        <taxon>Dikarya</taxon>
        <taxon>Basidiomycota</taxon>
        <taxon>Agaricomycotina</taxon>
        <taxon>Agaricomycetes</taxon>
        <taxon>Polyporales</taxon>
        <taxon>Polyporaceae</taxon>
        <taxon>Ganoderma</taxon>
    </lineage>
</organism>
<dbReference type="InterPro" id="IPR011011">
    <property type="entry name" value="Znf_FYVE_PHD"/>
</dbReference>
<dbReference type="SMART" id="SM00249">
    <property type="entry name" value="PHD"/>
    <property type="match status" value="1"/>
</dbReference>
<accession>A0A2G8RMY7</accession>
<feature type="compositionally biased region" description="Polar residues" evidence="5">
    <location>
        <begin position="291"/>
        <end position="305"/>
    </location>
</feature>
<dbReference type="STRING" id="1077348.A0A2G8RMY7"/>